<evidence type="ECO:0000256" key="9">
    <source>
        <dbReference type="ARBA" id="ARBA00023242"/>
    </source>
</evidence>
<evidence type="ECO:0000256" key="4">
    <source>
        <dbReference type="ARBA" id="ARBA00022833"/>
    </source>
</evidence>
<dbReference type="InterPro" id="IPR049636">
    <property type="entry name" value="HNF4-like_DBD"/>
</dbReference>
<keyword evidence="13" id="KW-1185">Reference proteome</keyword>
<dbReference type="PANTHER" id="PTHR24082:SF507">
    <property type="entry name" value="BILE ACID RECEPTOR-RELATED"/>
    <property type="match status" value="1"/>
</dbReference>
<dbReference type="InterPro" id="IPR050234">
    <property type="entry name" value="Nuclear_hormone_rcpt_NR1"/>
</dbReference>
<evidence type="ECO:0000256" key="5">
    <source>
        <dbReference type="ARBA" id="ARBA00023015"/>
    </source>
</evidence>
<gene>
    <name evidence="12" type="ORF">TCAL_09004</name>
</gene>
<evidence type="ECO:0000256" key="1">
    <source>
        <dbReference type="ARBA" id="ARBA00004123"/>
    </source>
</evidence>
<dbReference type="Pfam" id="PF00105">
    <property type="entry name" value="zf-C4"/>
    <property type="match status" value="1"/>
</dbReference>
<evidence type="ECO:0000256" key="3">
    <source>
        <dbReference type="ARBA" id="ARBA00022771"/>
    </source>
</evidence>
<dbReference type="GO" id="GO:0000122">
    <property type="term" value="P:negative regulation of transcription by RNA polymerase II"/>
    <property type="evidence" value="ECO:0007669"/>
    <property type="project" value="TreeGrafter"/>
</dbReference>
<dbReference type="Gene3D" id="3.30.50.10">
    <property type="entry name" value="Erythroid Transcription Factor GATA-1, subunit A"/>
    <property type="match status" value="1"/>
</dbReference>
<dbReference type="GO" id="GO:0008270">
    <property type="term" value="F:zinc ion binding"/>
    <property type="evidence" value="ECO:0007669"/>
    <property type="project" value="UniProtKB-KW"/>
</dbReference>
<dbReference type="AlphaFoldDB" id="A0A553PU33"/>
<proteinExistence type="predicted"/>
<keyword evidence="6" id="KW-0238">DNA-binding</keyword>
<feature type="compositionally biased region" description="Polar residues" evidence="10">
    <location>
        <begin position="154"/>
        <end position="164"/>
    </location>
</feature>
<keyword evidence="9" id="KW-0539">Nucleus</keyword>
<dbReference type="PRINTS" id="PR00047">
    <property type="entry name" value="STROIDFINGER"/>
</dbReference>
<dbReference type="SUPFAM" id="SSF57716">
    <property type="entry name" value="Glucocorticoid receptor-like (DNA-binding domain)"/>
    <property type="match status" value="1"/>
</dbReference>
<dbReference type="PANTHER" id="PTHR24082">
    <property type="entry name" value="NUCLEAR HORMONE RECEPTOR"/>
    <property type="match status" value="1"/>
</dbReference>
<evidence type="ECO:0000256" key="7">
    <source>
        <dbReference type="ARBA" id="ARBA00023163"/>
    </source>
</evidence>
<dbReference type="InterPro" id="IPR001628">
    <property type="entry name" value="Znf_hrmn_rcpt"/>
</dbReference>
<comment type="caution">
    <text evidence="12">The sequence shown here is derived from an EMBL/GenBank/DDBJ whole genome shotgun (WGS) entry which is preliminary data.</text>
</comment>
<dbReference type="STRING" id="6832.A0A553PU33"/>
<dbReference type="GO" id="GO:0045944">
    <property type="term" value="P:positive regulation of transcription by RNA polymerase II"/>
    <property type="evidence" value="ECO:0007669"/>
    <property type="project" value="TreeGrafter"/>
</dbReference>
<keyword evidence="2" id="KW-0479">Metal-binding</keyword>
<accession>A0A553PU33</accession>
<reference evidence="12 13" key="1">
    <citation type="journal article" date="2018" name="Nat. Ecol. Evol.">
        <title>Genomic signatures of mitonuclear coevolution across populations of Tigriopus californicus.</title>
        <authorList>
            <person name="Barreto F.S."/>
            <person name="Watson E.T."/>
            <person name="Lima T.G."/>
            <person name="Willett C.S."/>
            <person name="Edmands S."/>
            <person name="Li W."/>
            <person name="Burton R.S."/>
        </authorList>
    </citation>
    <scope>NUCLEOTIDE SEQUENCE [LARGE SCALE GENOMIC DNA]</scope>
    <source>
        <strain evidence="12 13">San Diego</strain>
    </source>
</reference>
<name>A0A553PU33_TIGCA</name>
<feature type="region of interest" description="Disordered" evidence="10">
    <location>
        <begin position="62"/>
        <end position="178"/>
    </location>
</feature>
<evidence type="ECO:0000256" key="8">
    <source>
        <dbReference type="ARBA" id="ARBA00023170"/>
    </source>
</evidence>
<evidence type="ECO:0000256" key="6">
    <source>
        <dbReference type="ARBA" id="ARBA00023125"/>
    </source>
</evidence>
<dbReference type="PROSITE" id="PS51030">
    <property type="entry name" value="NUCLEAR_REC_DBD_2"/>
    <property type="match status" value="1"/>
</dbReference>
<evidence type="ECO:0000256" key="2">
    <source>
        <dbReference type="ARBA" id="ARBA00022723"/>
    </source>
</evidence>
<sequence length="347" mass="39817">MPTAYHESQYHGPPSQPNRQVNKCKVVRKLSDNTWIEMYVPWDGHSLEQASYAIKNFAESLEKSSTQKPCRCHKQRSADPPQETCPQPQAFKRSSPEPQPFTRSPYQPKAPRNSLPQPQSFTGGPPQPNTARVSRELSPPQTQLRKGSPHQPDTDQYSTHQPQPLTGIPHQPQIDHYGPLELQAPNYTAPQYPLPPKTNPLPPARSKFTFTEENHQVICSICQAPAESSHLNYGAYSCFSCRAFFRRSVQMELYPKFSCQYERQCEITIGNRNFCRCCRFEKCQKMGMKISAVLSLEQKRTRFRKYLGLRRMDEMNKSAEMKVALRSFRKKPSAVHEKDALLNEDST</sequence>
<evidence type="ECO:0000259" key="11">
    <source>
        <dbReference type="PROSITE" id="PS51030"/>
    </source>
</evidence>
<dbReference type="PROSITE" id="PS00031">
    <property type="entry name" value="NUCLEAR_REC_DBD_1"/>
    <property type="match status" value="1"/>
</dbReference>
<dbReference type="GO" id="GO:0004879">
    <property type="term" value="F:nuclear receptor activity"/>
    <property type="evidence" value="ECO:0007669"/>
    <property type="project" value="TreeGrafter"/>
</dbReference>
<evidence type="ECO:0000313" key="12">
    <source>
        <dbReference type="EMBL" id="TRY81203.1"/>
    </source>
</evidence>
<organism evidence="12 13">
    <name type="scientific">Tigriopus californicus</name>
    <name type="common">Marine copepod</name>
    <dbReference type="NCBI Taxonomy" id="6832"/>
    <lineage>
        <taxon>Eukaryota</taxon>
        <taxon>Metazoa</taxon>
        <taxon>Ecdysozoa</taxon>
        <taxon>Arthropoda</taxon>
        <taxon>Crustacea</taxon>
        <taxon>Multicrustacea</taxon>
        <taxon>Hexanauplia</taxon>
        <taxon>Copepoda</taxon>
        <taxon>Harpacticoida</taxon>
        <taxon>Harpacticidae</taxon>
        <taxon>Tigriopus</taxon>
    </lineage>
</organism>
<evidence type="ECO:0000313" key="13">
    <source>
        <dbReference type="Proteomes" id="UP000318571"/>
    </source>
</evidence>
<keyword evidence="5" id="KW-0805">Transcription regulation</keyword>
<keyword evidence="7" id="KW-0804">Transcription</keyword>
<dbReference type="InterPro" id="IPR013088">
    <property type="entry name" value="Znf_NHR/GATA"/>
</dbReference>
<dbReference type="GO" id="GO:0000978">
    <property type="term" value="F:RNA polymerase II cis-regulatory region sequence-specific DNA binding"/>
    <property type="evidence" value="ECO:0007669"/>
    <property type="project" value="InterPro"/>
</dbReference>
<protein>
    <recommendedName>
        <fullName evidence="11">Nuclear receptor domain-containing protein</fullName>
    </recommendedName>
</protein>
<keyword evidence="4" id="KW-0862">Zinc</keyword>
<keyword evidence="3" id="KW-0863">Zinc-finger</keyword>
<feature type="region of interest" description="Disordered" evidence="10">
    <location>
        <begin position="1"/>
        <end position="22"/>
    </location>
</feature>
<comment type="subcellular location">
    <subcellularLocation>
        <location evidence="1">Nucleus</location>
    </subcellularLocation>
</comment>
<dbReference type="Proteomes" id="UP000318571">
    <property type="component" value="Chromosome 12"/>
</dbReference>
<dbReference type="GO" id="GO:0005634">
    <property type="term" value="C:nucleus"/>
    <property type="evidence" value="ECO:0007669"/>
    <property type="project" value="UniProtKB-SubCell"/>
</dbReference>
<keyword evidence="8" id="KW-0675">Receptor</keyword>
<dbReference type="EMBL" id="VCGU01000001">
    <property type="protein sequence ID" value="TRY81203.1"/>
    <property type="molecule type" value="Genomic_DNA"/>
</dbReference>
<dbReference type="SMART" id="SM00399">
    <property type="entry name" value="ZnF_C4"/>
    <property type="match status" value="1"/>
</dbReference>
<feature type="domain" description="Nuclear receptor" evidence="11">
    <location>
        <begin position="216"/>
        <end position="295"/>
    </location>
</feature>
<dbReference type="CDD" id="cd06960">
    <property type="entry name" value="NR_DBD_HNF4A"/>
    <property type="match status" value="1"/>
</dbReference>
<dbReference type="GO" id="GO:0030154">
    <property type="term" value="P:cell differentiation"/>
    <property type="evidence" value="ECO:0007669"/>
    <property type="project" value="TreeGrafter"/>
</dbReference>
<evidence type="ECO:0000256" key="10">
    <source>
        <dbReference type="SAM" id="MobiDB-lite"/>
    </source>
</evidence>